<comment type="similarity">
    <text evidence="1 5">Belongs to the GTR/RAG GTP-binding protein family.</text>
</comment>
<dbReference type="GO" id="GO:0003924">
    <property type="term" value="F:GTPase activity"/>
    <property type="evidence" value="ECO:0007669"/>
    <property type="project" value="TreeGrafter"/>
</dbReference>
<dbReference type="SUPFAM" id="SSF52540">
    <property type="entry name" value="P-loop containing nucleoside triphosphate hydrolases"/>
    <property type="match status" value="1"/>
</dbReference>
<evidence type="ECO:0000256" key="4">
    <source>
        <dbReference type="ARBA" id="ARBA00049117"/>
    </source>
</evidence>
<evidence type="ECO:0000256" key="3">
    <source>
        <dbReference type="ARBA" id="ARBA00023134"/>
    </source>
</evidence>
<dbReference type="PANTHER" id="PTHR11259:SF1">
    <property type="entry name" value="RAS-RELATED GTP-BINDING PROTEIN"/>
    <property type="match status" value="1"/>
</dbReference>
<keyword evidence="7" id="KW-1185">Reference proteome</keyword>
<evidence type="ECO:0000313" key="6">
    <source>
        <dbReference type="EMBL" id="OAF65264.1"/>
    </source>
</evidence>
<accession>A0A177AVM5</accession>
<dbReference type="GO" id="GO:0005525">
    <property type="term" value="F:GTP binding"/>
    <property type="evidence" value="ECO:0007669"/>
    <property type="project" value="UniProtKB-UniRule"/>
</dbReference>
<comment type="caution">
    <text evidence="6">The sequence shown here is derived from an EMBL/GenBank/DDBJ whole genome shotgun (WGS) entry which is preliminary data.</text>
</comment>
<dbReference type="Gene3D" id="3.40.50.300">
    <property type="entry name" value="P-loop containing nucleotide triphosphate hydrolases"/>
    <property type="match status" value="1"/>
</dbReference>
<evidence type="ECO:0000313" key="7">
    <source>
        <dbReference type="Proteomes" id="UP000078046"/>
    </source>
</evidence>
<dbReference type="Pfam" id="PF04670">
    <property type="entry name" value="Gtr1_RagA"/>
    <property type="match status" value="1"/>
</dbReference>
<dbReference type="GO" id="GO:0009267">
    <property type="term" value="P:cellular response to starvation"/>
    <property type="evidence" value="ECO:0007669"/>
    <property type="project" value="TreeGrafter"/>
</dbReference>
<protein>
    <submittedName>
        <fullName evidence="6">Uncharacterized protein</fullName>
    </submittedName>
</protein>
<dbReference type="Proteomes" id="UP000078046">
    <property type="component" value="Unassembled WGS sequence"/>
</dbReference>
<name>A0A177AVM5_9BILA</name>
<keyword evidence="2 5" id="KW-0547">Nucleotide-binding</keyword>
<dbReference type="GO" id="GO:0010507">
    <property type="term" value="P:negative regulation of autophagy"/>
    <property type="evidence" value="ECO:0007669"/>
    <property type="project" value="TreeGrafter"/>
</dbReference>
<dbReference type="EMBL" id="LWCA01001370">
    <property type="protein sequence ID" value="OAF65264.1"/>
    <property type="molecule type" value="Genomic_DNA"/>
</dbReference>
<dbReference type="PANTHER" id="PTHR11259">
    <property type="entry name" value="RAS-RELATED GTP BINDING RAG/GTR YEAST"/>
    <property type="match status" value="1"/>
</dbReference>
<dbReference type="OrthoDB" id="10020193at2759"/>
<evidence type="ECO:0000256" key="2">
    <source>
        <dbReference type="ARBA" id="ARBA00022741"/>
    </source>
</evidence>
<dbReference type="GO" id="GO:1904263">
    <property type="term" value="P:positive regulation of TORC1 signaling"/>
    <property type="evidence" value="ECO:0007669"/>
    <property type="project" value="TreeGrafter"/>
</dbReference>
<sequence length="331" mass="38725">MKKKILLMGESGVGKTSMRSMVFAGYLAHNTSRLKYTKGIEYSHIKFAGELVFHILDCGGRQGFMESYFLNKSMSIFKNVDVFIYVFDISATFDMDVFRKCSIYLKQYSPEAKIYCIINKIDIIHCDEIKQIVDNKMQLIKIANNADSIEFYSTSILNETVYMAWSHIIQHIMRTYLDIEPKLTQFVNMIEANEVFLIERSSMLIIAKRHLYDIVQYNNDTHQKYPSSFETNICNSDQCIADNKTCTRNVYSSSCSTETITRVFKIFQIQIKTFDTVKEIEFCFENLYIFFKLIMPNIYILIVINKYIPSFILKNNITILVEFLQPLAKKY</sequence>
<dbReference type="GO" id="GO:0005634">
    <property type="term" value="C:nucleus"/>
    <property type="evidence" value="ECO:0007669"/>
    <property type="project" value="TreeGrafter"/>
</dbReference>
<proteinExistence type="inferred from homology"/>
<dbReference type="GO" id="GO:1990131">
    <property type="term" value="C:Gtr1-Gtr2 GTPase complex"/>
    <property type="evidence" value="ECO:0007669"/>
    <property type="project" value="TreeGrafter"/>
</dbReference>
<reference evidence="6 7" key="1">
    <citation type="submission" date="2016-04" db="EMBL/GenBank/DDBJ databases">
        <title>The genome of Intoshia linei affirms orthonectids as highly simplified spiralians.</title>
        <authorList>
            <person name="Mikhailov K.V."/>
            <person name="Slusarev G.S."/>
            <person name="Nikitin M.A."/>
            <person name="Logacheva M.D."/>
            <person name="Penin A."/>
            <person name="Aleoshin V."/>
            <person name="Panchin Y.V."/>
        </authorList>
    </citation>
    <scope>NUCLEOTIDE SEQUENCE [LARGE SCALE GENOMIC DNA]</scope>
    <source>
        <strain evidence="6">Intl2013</strain>
        <tissue evidence="6">Whole animal</tissue>
    </source>
</reference>
<keyword evidence="3 5" id="KW-0342">GTP-binding</keyword>
<evidence type="ECO:0000256" key="5">
    <source>
        <dbReference type="RuleBase" id="RU367014"/>
    </source>
</evidence>
<dbReference type="InterPro" id="IPR027417">
    <property type="entry name" value="P-loop_NTPase"/>
</dbReference>
<evidence type="ECO:0000256" key="1">
    <source>
        <dbReference type="ARBA" id="ARBA00007756"/>
    </source>
</evidence>
<gene>
    <name evidence="6" type="ORF">A3Q56_07027</name>
</gene>
<comment type="catalytic activity">
    <reaction evidence="4">
        <text>GTP + H2O = GDP + phosphate + H(+)</text>
        <dbReference type="Rhea" id="RHEA:19669"/>
        <dbReference type="ChEBI" id="CHEBI:15377"/>
        <dbReference type="ChEBI" id="CHEBI:15378"/>
        <dbReference type="ChEBI" id="CHEBI:37565"/>
        <dbReference type="ChEBI" id="CHEBI:43474"/>
        <dbReference type="ChEBI" id="CHEBI:58189"/>
    </reaction>
    <physiologicalReaction direction="left-to-right" evidence="4">
        <dbReference type="Rhea" id="RHEA:19670"/>
    </physiologicalReaction>
</comment>
<organism evidence="6 7">
    <name type="scientific">Intoshia linei</name>
    <dbReference type="NCBI Taxonomy" id="1819745"/>
    <lineage>
        <taxon>Eukaryota</taxon>
        <taxon>Metazoa</taxon>
        <taxon>Spiralia</taxon>
        <taxon>Lophotrochozoa</taxon>
        <taxon>Mesozoa</taxon>
        <taxon>Orthonectida</taxon>
        <taxon>Rhopaluridae</taxon>
        <taxon>Intoshia</taxon>
    </lineage>
</organism>
<dbReference type="Gene3D" id="3.30.450.190">
    <property type="match status" value="1"/>
</dbReference>
<dbReference type="InterPro" id="IPR006762">
    <property type="entry name" value="Gtr1_RagA"/>
</dbReference>
<dbReference type="AlphaFoldDB" id="A0A177AVM5"/>